<dbReference type="Gene3D" id="2.40.160.10">
    <property type="entry name" value="Porin"/>
    <property type="match status" value="1"/>
</dbReference>
<dbReference type="Pfam" id="PF07396">
    <property type="entry name" value="Porin_O_P"/>
    <property type="match status" value="1"/>
</dbReference>
<dbReference type="InterPro" id="IPR010870">
    <property type="entry name" value="Porin_O/P"/>
</dbReference>
<dbReference type="AlphaFoldDB" id="A0A1X3GS00"/>
<dbReference type="OrthoDB" id="7217987at2"/>
<feature type="coiled-coil region" evidence="1">
    <location>
        <begin position="39"/>
        <end position="66"/>
    </location>
</feature>
<evidence type="ECO:0000256" key="1">
    <source>
        <dbReference type="SAM" id="Coils"/>
    </source>
</evidence>
<dbReference type="EMBL" id="NAFK01000178">
    <property type="protein sequence ID" value="OSJ20713.1"/>
    <property type="molecule type" value="Genomic_DNA"/>
</dbReference>
<keyword evidence="1" id="KW-0175">Coiled coil</keyword>
<accession>A0A1X3GS00</accession>
<dbReference type="Proteomes" id="UP000193884">
    <property type="component" value="Unassembled WGS sequence"/>
</dbReference>
<feature type="signal peptide" evidence="2">
    <location>
        <begin position="1"/>
        <end position="36"/>
    </location>
</feature>
<name>A0A1X3GS00_9BRAD</name>
<evidence type="ECO:0000313" key="4">
    <source>
        <dbReference type="EMBL" id="OSJ20713.1"/>
    </source>
</evidence>
<evidence type="ECO:0000313" key="5">
    <source>
        <dbReference type="Proteomes" id="UP000193553"/>
    </source>
</evidence>
<gene>
    <name evidence="4" type="ORF">BST63_40025</name>
    <name evidence="3" type="ORF">BSZ18_12160</name>
</gene>
<evidence type="ECO:0000313" key="6">
    <source>
        <dbReference type="Proteomes" id="UP000193884"/>
    </source>
</evidence>
<reference evidence="5 6" key="1">
    <citation type="submission" date="2017-03" db="EMBL/GenBank/DDBJ databases">
        <title>Whole genome sequences of fourteen strains of Bradyrhizobium canariense and one strain of Bradyrhizobium japonicum isolated from Lupinus (Papilionoideae: Genisteae) species in Algeria.</title>
        <authorList>
            <person name="Crovadore J."/>
            <person name="Chekireb D."/>
            <person name="Brachmann A."/>
            <person name="Chablais R."/>
            <person name="Cochard B."/>
            <person name="Lefort F."/>
        </authorList>
    </citation>
    <scope>NUCLEOTIDE SEQUENCE [LARGE SCALE GENOMIC DNA]</scope>
    <source>
        <strain evidence="3 5">UBMA195</strain>
        <strain evidence="4 6">UBMAN05</strain>
    </source>
</reference>
<evidence type="ECO:0000313" key="3">
    <source>
        <dbReference type="EMBL" id="OSJ13038.1"/>
    </source>
</evidence>
<organism evidence="3 5">
    <name type="scientific">Bradyrhizobium canariense</name>
    <dbReference type="NCBI Taxonomy" id="255045"/>
    <lineage>
        <taxon>Bacteria</taxon>
        <taxon>Pseudomonadati</taxon>
        <taxon>Pseudomonadota</taxon>
        <taxon>Alphaproteobacteria</taxon>
        <taxon>Hyphomicrobiales</taxon>
        <taxon>Nitrobacteraceae</taxon>
        <taxon>Bradyrhizobium</taxon>
    </lineage>
</organism>
<comment type="caution">
    <text evidence="3">The sequence shown here is derived from an EMBL/GenBank/DDBJ whole genome shotgun (WGS) entry which is preliminary data.</text>
</comment>
<protein>
    <submittedName>
        <fullName evidence="3">Porin</fullName>
    </submittedName>
</protein>
<sequence>MKVESLSNAGGCDVLRKTFASSLCLCGALVASQACAESTSNSEQEIALLKQQLKMLEQKLDRLQSQTAANAVTAARAKAEVKTQVKAEARSEAKAVVANANAAIAVKSPAPASGVVVTMPNNRPTICTAEGANCVAITGRVHYDIGGYNYRPNTAATVPQRLDSGENVRRARIGLAGKFFNDWNFALVYDFGGTSDGFGGAAPGSLPGGGVSGIENAYLSYTGLKPFGGRMAVEAGIMDLPYTLDEATSSNDIMFMERASPGIIATNIAAGDFRSAAGTRWYNDQLWIGGYVTGPATGAIHSASSAAPAGTSEQYGAVARVAGNPISGKDYSVHLGADAQWLIQPPRNLIANTQTVTLSDRPELRLDPTTLVSTGAIANVSGAQVYSLEWAATYGPLILQGEYFWYNVDRTANTGVPLVGASSLKFHGGYAQAGYVLTGEGRSYNAANAAYNGVKPAHPFSLDGGGWGAWEVAGRVSQIDLNDQLATANGITGGRQTVYTLALNWYVNGNVRFMLDYLHGSISKQASPVSTADVGSRFDAVAMRTQFAF</sequence>
<proteinExistence type="predicted"/>
<dbReference type="Proteomes" id="UP000193553">
    <property type="component" value="Unassembled WGS sequence"/>
</dbReference>
<keyword evidence="6" id="KW-1185">Reference proteome</keyword>
<feature type="chain" id="PRO_5011906038" evidence="2">
    <location>
        <begin position="37"/>
        <end position="549"/>
    </location>
</feature>
<dbReference type="SUPFAM" id="SSF56935">
    <property type="entry name" value="Porins"/>
    <property type="match status" value="1"/>
</dbReference>
<dbReference type="PROSITE" id="PS51257">
    <property type="entry name" value="PROKAR_LIPOPROTEIN"/>
    <property type="match status" value="1"/>
</dbReference>
<evidence type="ECO:0000256" key="2">
    <source>
        <dbReference type="SAM" id="SignalP"/>
    </source>
</evidence>
<dbReference type="EMBL" id="NAFI01000164">
    <property type="protein sequence ID" value="OSJ13038.1"/>
    <property type="molecule type" value="Genomic_DNA"/>
</dbReference>
<dbReference type="InterPro" id="IPR023614">
    <property type="entry name" value="Porin_dom_sf"/>
</dbReference>
<keyword evidence="2" id="KW-0732">Signal</keyword>